<dbReference type="EMBL" id="LWCA01001150">
    <property type="protein sequence ID" value="OAF65784.1"/>
    <property type="molecule type" value="Genomic_DNA"/>
</dbReference>
<evidence type="ECO:0000313" key="2">
    <source>
        <dbReference type="EMBL" id="OAF65784.1"/>
    </source>
</evidence>
<feature type="domain" description="Glutaredoxin" evidence="1">
    <location>
        <begin position="15"/>
        <end position="89"/>
    </location>
</feature>
<protein>
    <submittedName>
        <fullName evidence="2">Glutaredoxin-1</fullName>
    </submittedName>
</protein>
<evidence type="ECO:0000313" key="3">
    <source>
        <dbReference type="Proteomes" id="UP000078046"/>
    </source>
</evidence>
<dbReference type="PANTHER" id="PTHR45694:SF18">
    <property type="entry name" value="GLUTAREDOXIN-1-RELATED"/>
    <property type="match status" value="1"/>
</dbReference>
<dbReference type="AlphaFoldDB" id="A0A177AX58"/>
<dbReference type="InterPro" id="IPR036249">
    <property type="entry name" value="Thioredoxin-like_sf"/>
</dbReference>
<dbReference type="Gene3D" id="3.40.30.10">
    <property type="entry name" value="Glutaredoxin"/>
    <property type="match status" value="1"/>
</dbReference>
<evidence type="ECO:0000259" key="1">
    <source>
        <dbReference type="Pfam" id="PF00462"/>
    </source>
</evidence>
<dbReference type="GO" id="GO:0034599">
    <property type="term" value="P:cellular response to oxidative stress"/>
    <property type="evidence" value="ECO:0007669"/>
    <property type="project" value="TreeGrafter"/>
</dbReference>
<dbReference type="PANTHER" id="PTHR45694">
    <property type="entry name" value="GLUTAREDOXIN 2"/>
    <property type="match status" value="1"/>
</dbReference>
<dbReference type="InterPro" id="IPR002109">
    <property type="entry name" value="Glutaredoxin"/>
</dbReference>
<reference evidence="2 3" key="1">
    <citation type="submission" date="2016-04" db="EMBL/GenBank/DDBJ databases">
        <title>The genome of Intoshia linei affirms orthonectids as highly simplified spiralians.</title>
        <authorList>
            <person name="Mikhailov K.V."/>
            <person name="Slusarev G.S."/>
            <person name="Nikitin M.A."/>
            <person name="Logacheva M.D."/>
            <person name="Penin A."/>
            <person name="Aleoshin V."/>
            <person name="Panchin Y.V."/>
        </authorList>
    </citation>
    <scope>NUCLEOTIDE SEQUENCE [LARGE SCALE GENOMIC DNA]</scope>
    <source>
        <strain evidence="2">Intl2013</strain>
        <tissue evidence="2">Whole animal</tissue>
    </source>
</reference>
<dbReference type="Proteomes" id="UP000078046">
    <property type="component" value="Unassembled WGS sequence"/>
</dbReference>
<keyword evidence="3" id="KW-1185">Reference proteome</keyword>
<dbReference type="PROSITE" id="PS51354">
    <property type="entry name" value="GLUTAREDOXIN_2"/>
    <property type="match status" value="1"/>
</dbReference>
<sequence length="108" mass="12723">MSEIIAKYLSNYKKVVLIGKSFCPFCVKTEKLFNDLIKKNILERSDFHVYYLDLIFKDNKKTISDIQDYLLSQNGIRTVPQIYINKKFIGDCSEIHNLHKNNELISLF</sequence>
<proteinExistence type="predicted"/>
<organism evidence="2 3">
    <name type="scientific">Intoshia linei</name>
    <dbReference type="NCBI Taxonomy" id="1819745"/>
    <lineage>
        <taxon>Eukaryota</taxon>
        <taxon>Metazoa</taxon>
        <taxon>Spiralia</taxon>
        <taxon>Lophotrochozoa</taxon>
        <taxon>Mesozoa</taxon>
        <taxon>Orthonectida</taxon>
        <taxon>Rhopaluridae</taxon>
        <taxon>Intoshia</taxon>
    </lineage>
</organism>
<dbReference type="GO" id="GO:0005737">
    <property type="term" value="C:cytoplasm"/>
    <property type="evidence" value="ECO:0007669"/>
    <property type="project" value="TreeGrafter"/>
</dbReference>
<dbReference type="OrthoDB" id="418495at2759"/>
<dbReference type="Pfam" id="PF00462">
    <property type="entry name" value="Glutaredoxin"/>
    <property type="match status" value="1"/>
</dbReference>
<dbReference type="GO" id="GO:0015038">
    <property type="term" value="F:glutathione disulfide oxidoreductase activity"/>
    <property type="evidence" value="ECO:0007669"/>
    <property type="project" value="TreeGrafter"/>
</dbReference>
<comment type="caution">
    <text evidence="2">The sequence shown here is derived from an EMBL/GenBank/DDBJ whole genome shotgun (WGS) entry which is preliminary data.</text>
</comment>
<dbReference type="CDD" id="cd03419">
    <property type="entry name" value="GRX_GRXh_1_2_like"/>
    <property type="match status" value="1"/>
</dbReference>
<accession>A0A177AX58</accession>
<name>A0A177AX58_9BILA</name>
<dbReference type="SUPFAM" id="SSF52833">
    <property type="entry name" value="Thioredoxin-like"/>
    <property type="match status" value="1"/>
</dbReference>
<gene>
    <name evidence="2" type="ORF">A3Q56_06504</name>
</gene>